<protein>
    <submittedName>
        <fullName evidence="2">Uncharacterized protein</fullName>
    </submittedName>
</protein>
<dbReference type="Proteomes" id="UP001174936">
    <property type="component" value="Unassembled WGS sequence"/>
</dbReference>
<feature type="chain" id="PRO_5041205143" evidence="1">
    <location>
        <begin position="17"/>
        <end position="120"/>
    </location>
</feature>
<evidence type="ECO:0000256" key="1">
    <source>
        <dbReference type="SAM" id="SignalP"/>
    </source>
</evidence>
<keyword evidence="1" id="KW-0732">Signal</keyword>
<comment type="caution">
    <text evidence="2">The sequence shown here is derived from an EMBL/GenBank/DDBJ whole genome shotgun (WGS) entry which is preliminary data.</text>
</comment>
<name>A0AA39YGP8_9PEZI</name>
<dbReference type="EMBL" id="JAULSV010000002">
    <property type="protein sequence ID" value="KAK0651177.1"/>
    <property type="molecule type" value="Genomic_DNA"/>
</dbReference>
<dbReference type="AlphaFoldDB" id="A0AA39YGP8"/>
<evidence type="ECO:0000313" key="2">
    <source>
        <dbReference type="EMBL" id="KAK0651177.1"/>
    </source>
</evidence>
<reference evidence="2" key="1">
    <citation type="submission" date="2023-06" db="EMBL/GenBank/DDBJ databases">
        <title>Genome-scale phylogeny and comparative genomics of the fungal order Sordariales.</title>
        <authorList>
            <consortium name="Lawrence Berkeley National Laboratory"/>
            <person name="Hensen N."/>
            <person name="Bonometti L."/>
            <person name="Westerberg I."/>
            <person name="Brannstrom I.O."/>
            <person name="Guillou S."/>
            <person name="Cros-Aarteil S."/>
            <person name="Calhoun S."/>
            <person name="Haridas S."/>
            <person name="Kuo A."/>
            <person name="Mondo S."/>
            <person name="Pangilinan J."/>
            <person name="Riley R."/>
            <person name="Labutti K."/>
            <person name="Andreopoulos B."/>
            <person name="Lipzen A."/>
            <person name="Chen C."/>
            <person name="Yanf M."/>
            <person name="Daum C."/>
            <person name="Ng V."/>
            <person name="Clum A."/>
            <person name="Steindorff A."/>
            <person name="Ohm R."/>
            <person name="Martin F."/>
            <person name="Silar P."/>
            <person name="Natvig D."/>
            <person name="Lalanne C."/>
            <person name="Gautier V."/>
            <person name="Ament-Velasquez S.L."/>
            <person name="Kruys A."/>
            <person name="Hutchinson M.I."/>
            <person name="Powell A.J."/>
            <person name="Barry K."/>
            <person name="Miller A.N."/>
            <person name="Grigoriev I.V."/>
            <person name="Debuchy R."/>
            <person name="Gladieux P."/>
            <person name="Thoren M.H."/>
            <person name="Johannesson H."/>
        </authorList>
    </citation>
    <scope>NUCLEOTIDE SEQUENCE</scope>
    <source>
        <strain evidence="2">SMH2532-1</strain>
    </source>
</reference>
<evidence type="ECO:0000313" key="3">
    <source>
        <dbReference type="Proteomes" id="UP001174936"/>
    </source>
</evidence>
<feature type="signal peptide" evidence="1">
    <location>
        <begin position="1"/>
        <end position="16"/>
    </location>
</feature>
<sequence length="120" mass="12703">MQLIAAIALLASVATAVPANEAAYTVRSASDDDSLTSPILPMTFKGPVQVGGPEIELEGTAKGIYEQILKLNLLYCKDIATDVGKIFTKCGEEVFGGAMNRFRGKMDFGSHSTGVKDQSC</sequence>
<organism evidence="2 3">
    <name type="scientific">Cercophora newfieldiana</name>
    <dbReference type="NCBI Taxonomy" id="92897"/>
    <lineage>
        <taxon>Eukaryota</taxon>
        <taxon>Fungi</taxon>
        <taxon>Dikarya</taxon>
        <taxon>Ascomycota</taxon>
        <taxon>Pezizomycotina</taxon>
        <taxon>Sordariomycetes</taxon>
        <taxon>Sordariomycetidae</taxon>
        <taxon>Sordariales</taxon>
        <taxon>Lasiosphaeriaceae</taxon>
        <taxon>Cercophora</taxon>
    </lineage>
</organism>
<gene>
    <name evidence="2" type="ORF">B0T16DRAFT_453678</name>
</gene>
<proteinExistence type="predicted"/>
<accession>A0AA39YGP8</accession>
<keyword evidence="3" id="KW-1185">Reference proteome</keyword>